<protein>
    <submittedName>
        <fullName evidence="2">Uncharacterized protein</fullName>
    </submittedName>
</protein>
<proteinExistence type="predicted"/>
<sequence>MQEPPPDLTCGSETTNLSPSIMRQAGKKRNKKASVKKERHLMKNRSPRKNKPFPIALPLDGKAENRPENRTFMPIA</sequence>
<dbReference type="Proteomes" id="UP001559623">
    <property type="component" value="Unassembled WGS sequence"/>
</dbReference>
<accession>A0ABV3X475</accession>
<dbReference type="RefSeq" id="WP_368846720.1">
    <property type="nucleotide sequence ID" value="NZ_CP194411.1"/>
</dbReference>
<keyword evidence="3" id="KW-1185">Reference proteome</keyword>
<reference evidence="2 3" key="1">
    <citation type="submission" date="2023-04" db="EMBL/GenBank/DDBJ databases">
        <title>Genome Sequence of Selenomonas sputigena ATCC 33150.</title>
        <authorList>
            <person name="Miller D.P."/>
            <person name="Anvari S."/>
            <person name="Polson S.W."/>
            <person name="Macdonald M."/>
            <person name="Mcdowell J.V."/>
        </authorList>
    </citation>
    <scope>NUCLEOTIDE SEQUENCE [LARGE SCALE GENOMIC DNA]</scope>
    <source>
        <strain evidence="2 3">ATCC 33150</strain>
    </source>
</reference>
<feature type="compositionally biased region" description="Basic residues" evidence="1">
    <location>
        <begin position="25"/>
        <end position="51"/>
    </location>
</feature>
<name>A0ABV3X475_9FIRM</name>
<gene>
    <name evidence="2" type="ORF">QCO44_04935</name>
</gene>
<evidence type="ECO:0000313" key="3">
    <source>
        <dbReference type="Proteomes" id="UP001559623"/>
    </source>
</evidence>
<feature type="compositionally biased region" description="Polar residues" evidence="1">
    <location>
        <begin position="11"/>
        <end position="21"/>
    </location>
</feature>
<comment type="caution">
    <text evidence="2">The sequence shown here is derived from an EMBL/GenBank/DDBJ whole genome shotgun (WGS) entry which is preliminary data.</text>
</comment>
<dbReference type="EMBL" id="JARVLH010000003">
    <property type="protein sequence ID" value="MEX5284988.1"/>
    <property type="molecule type" value="Genomic_DNA"/>
</dbReference>
<evidence type="ECO:0000256" key="1">
    <source>
        <dbReference type="SAM" id="MobiDB-lite"/>
    </source>
</evidence>
<feature type="region of interest" description="Disordered" evidence="1">
    <location>
        <begin position="1"/>
        <end position="76"/>
    </location>
</feature>
<organism evidence="2 3">
    <name type="scientific">Selenomonas sputigena</name>
    <dbReference type="NCBI Taxonomy" id="69823"/>
    <lineage>
        <taxon>Bacteria</taxon>
        <taxon>Bacillati</taxon>
        <taxon>Bacillota</taxon>
        <taxon>Negativicutes</taxon>
        <taxon>Selenomonadales</taxon>
        <taxon>Selenomonadaceae</taxon>
        <taxon>Selenomonas</taxon>
    </lineage>
</organism>
<evidence type="ECO:0000313" key="2">
    <source>
        <dbReference type="EMBL" id="MEX5284988.1"/>
    </source>
</evidence>